<accession>A0A8J3F205</accession>
<evidence type="ECO:0000256" key="1">
    <source>
        <dbReference type="SAM" id="SignalP"/>
    </source>
</evidence>
<organism evidence="2 3">
    <name type="scientific">Oxalicibacterium faecigallinarum</name>
    <dbReference type="NCBI Taxonomy" id="573741"/>
    <lineage>
        <taxon>Bacteria</taxon>
        <taxon>Pseudomonadati</taxon>
        <taxon>Pseudomonadota</taxon>
        <taxon>Betaproteobacteria</taxon>
        <taxon>Burkholderiales</taxon>
        <taxon>Oxalobacteraceae</taxon>
        <taxon>Oxalicibacterium</taxon>
    </lineage>
</organism>
<dbReference type="AlphaFoldDB" id="A0A8J3F205"/>
<keyword evidence="1" id="KW-0732">Signal</keyword>
<gene>
    <name evidence="2" type="ORF">GCM10008066_09260</name>
</gene>
<proteinExistence type="predicted"/>
<dbReference type="PROSITE" id="PS51257">
    <property type="entry name" value="PROKAR_LIPOPROTEIN"/>
    <property type="match status" value="1"/>
</dbReference>
<feature type="signal peptide" evidence="1">
    <location>
        <begin position="1"/>
        <end position="21"/>
    </location>
</feature>
<protein>
    <recommendedName>
        <fullName evidence="4">Lipoprotein</fullName>
    </recommendedName>
</protein>
<dbReference type="RefSeq" id="WP_229726233.1">
    <property type="nucleotide sequence ID" value="NZ_BMDI01000001.1"/>
</dbReference>
<evidence type="ECO:0000313" key="3">
    <source>
        <dbReference type="Proteomes" id="UP000642180"/>
    </source>
</evidence>
<comment type="caution">
    <text evidence="2">The sequence shown here is derived from an EMBL/GenBank/DDBJ whole genome shotgun (WGS) entry which is preliminary data.</text>
</comment>
<feature type="chain" id="PRO_5035329172" description="Lipoprotein" evidence="1">
    <location>
        <begin position="22"/>
        <end position="225"/>
    </location>
</feature>
<dbReference type="EMBL" id="BMDI01000001">
    <property type="protein sequence ID" value="GGI17494.1"/>
    <property type="molecule type" value="Genomic_DNA"/>
</dbReference>
<reference evidence="3" key="1">
    <citation type="journal article" date="2019" name="Int. J. Syst. Evol. Microbiol.">
        <title>The Global Catalogue of Microorganisms (GCM) 10K type strain sequencing project: providing services to taxonomists for standard genome sequencing and annotation.</title>
        <authorList>
            <consortium name="The Broad Institute Genomics Platform"/>
            <consortium name="The Broad Institute Genome Sequencing Center for Infectious Disease"/>
            <person name="Wu L."/>
            <person name="Ma J."/>
        </authorList>
    </citation>
    <scope>NUCLEOTIDE SEQUENCE [LARGE SCALE GENOMIC DNA]</scope>
    <source>
        <strain evidence="3">CCM 2767</strain>
    </source>
</reference>
<dbReference type="Proteomes" id="UP000642180">
    <property type="component" value="Unassembled WGS sequence"/>
</dbReference>
<evidence type="ECO:0008006" key="4">
    <source>
        <dbReference type="Google" id="ProtNLM"/>
    </source>
</evidence>
<evidence type="ECO:0000313" key="2">
    <source>
        <dbReference type="EMBL" id="GGI17494.1"/>
    </source>
</evidence>
<name>A0A8J3F205_9BURK</name>
<sequence length="225" mass="24410">MMFSLSRTTILVSLFLLTACAGTPAPDWQMEAKSGIERSTTAYLEGNDRVEQQEFALAYKEVARTGKIDLLARLELTRCAARVASLILEDCAGFTRLRQDASAEERAYADYLAGTITTQEVSLLPTTQRSTAAASSDTAAAAALQGIDDPFARLIAAGVLFRSHRATPTVLQTAVDTASAQGWQRPLLAWLNVQAMRAEQAGAAEEAQRIRRRMALIESSKSTPR</sequence>
<keyword evidence="3" id="KW-1185">Reference proteome</keyword>